<accession>A0ACB9KHZ4</accession>
<name>A0ACB9KHZ4_BAUVA</name>
<keyword evidence="2" id="KW-1185">Reference proteome</keyword>
<gene>
    <name evidence="1" type="ORF">L6164_036764</name>
</gene>
<comment type="caution">
    <text evidence="1">The sequence shown here is derived from an EMBL/GenBank/DDBJ whole genome shotgun (WGS) entry which is preliminary data.</text>
</comment>
<protein>
    <submittedName>
        <fullName evidence="1">Uncharacterized protein</fullName>
    </submittedName>
</protein>
<dbReference type="EMBL" id="CM039439">
    <property type="protein sequence ID" value="KAI4296844.1"/>
    <property type="molecule type" value="Genomic_DNA"/>
</dbReference>
<dbReference type="Proteomes" id="UP000828941">
    <property type="component" value="Chromosome 14"/>
</dbReference>
<sequence length="407" mass="44749">MASSNRHWPSMFKSKPCNTHHQWQHDINSSLISTSCHRSPYTSVGGCEERSPEPKPRWNPKPEQIRILEAIFNSGMVNPPRDEIRKIRAQLQEYGQVGDANVFYWFQNRKSRSKHKLRNLQNSKNNNQTNPQSQNPCSFSPTTNTTAPNSSSSSSSEKSSPKEIIPSKEFSIGYSNVTEVVPNSPNTSVNQTYFHPHSENPTLSPSEPFFYPMQVQHNNGGANMTQGFCFSEFSDLVQLHQNQAHSEQQNVGPCTNLLLSEIMSNSNGGVAVGYSRKEEDHGKVMKIMQQHPQQLSFCVTSAASTSLTHNTVYVPSIATTTVTVPSPITPQIQGVGEPGAVGPAGGQAKCTVFINDAAFEVAVGPFDVRAAFGYDAVLIHAASGQPVPTNEWGVTHSLQHGAFYYVI</sequence>
<evidence type="ECO:0000313" key="1">
    <source>
        <dbReference type="EMBL" id="KAI4296844.1"/>
    </source>
</evidence>
<organism evidence="1 2">
    <name type="scientific">Bauhinia variegata</name>
    <name type="common">Purple orchid tree</name>
    <name type="synonym">Phanera variegata</name>
    <dbReference type="NCBI Taxonomy" id="167791"/>
    <lineage>
        <taxon>Eukaryota</taxon>
        <taxon>Viridiplantae</taxon>
        <taxon>Streptophyta</taxon>
        <taxon>Embryophyta</taxon>
        <taxon>Tracheophyta</taxon>
        <taxon>Spermatophyta</taxon>
        <taxon>Magnoliopsida</taxon>
        <taxon>eudicotyledons</taxon>
        <taxon>Gunneridae</taxon>
        <taxon>Pentapetalae</taxon>
        <taxon>rosids</taxon>
        <taxon>fabids</taxon>
        <taxon>Fabales</taxon>
        <taxon>Fabaceae</taxon>
        <taxon>Cercidoideae</taxon>
        <taxon>Cercideae</taxon>
        <taxon>Bauhiniinae</taxon>
        <taxon>Bauhinia</taxon>
    </lineage>
</organism>
<evidence type="ECO:0000313" key="2">
    <source>
        <dbReference type="Proteomes" id="UP000828941"/>
    </source>
</evidence>
<proteinExistence type="predicted"/>
<reference evidence="1 2" key="1">
    <citation type="journal article" date="2022" name="DNA Res.">
        <title>Chromosomal-level genome assembly of the orchid tree Bauhinia variegata (Leguminosae; Cercidoideae) supports the allotetraploid origin hypothesis of Bauhinia.</title>
        <authorList>
            <person name="Zhong Y."/>
            <person name="Chen Y."/>
            <person name="Zheng D."/>
            <person name="Pang J."/>
            <person name="Liu Y."/>
            <person name="Luo S."/>
            <person name="Meng S."/>
            <person name="Qian L."/>
            <person name="Wei D."/>
            <person name="Dai S."/>
            <person name="Zhou R."/>
        </authorList>
    </citation>
    <scope>NUCLEOTIDE SEQUENCE [LARGE SCALE GENOMIC DNA]</scope>
    <source>
        <strain evidence="1">BV-YZ2020</strain>
    </source>
</reference>